<name>A0A1J4JCP4_9EUKA</name>
<reference evidence="1" key="1">
    <citation type="submission" date="2016-10" db="EMBL/GenBank/DDBJ databases">
        <authorList>
            <person name="Benchimol M."/>
            <person name="Almeida L.G."/>
            <person name="Vasconcelos A.T."/>
            <person name="Perreira-Neves A."/>
            <person name="Rosa I.A."/>
            <person name="Tasca T."/>
            <person name="Bogo M.R."/>
            <person name="de Souza W."/>
        </authorList>
    </citation>
    <scope>NUCLEOTIDE SEQUENCE [LARGE SCALE GENOMIC DNA]</scope>
    <source>
        <strain evidence="1">K</strain>
    </source>
</reference>
<keyword evidence="2" id="KW-1185">Reference proteome</keyword>
<dbReference type="VEuPathDB" id="TrichDB:TRFO_37388"/>
<accession>A0A1J4JCP4</accession>
<proteinExistence type="predicted"/>
<comment type="caution">
    <text evidence="1">The sequence shown here is derived from an EMBL/GenBank/DDBJ whole genome shotgun (WGS) entry which is preliminary data.</text>
</comment>
<protein>
    <submittedName>
        <fullName evidence="1">Uncharacterized protein</fullName>
    </submittedName>
</protein>
<dbReference type="AlphaFoldDB" id="A0A1J4JCP4"/>
<dbReference type="Proteomes" id="UP000179807">
    <property type="component" value="Unassembled WGS sequence"/>
</dbReference>
<sequence length="109" mass="12559">MKTTIRSTIGKFDEDEEKIATEELLNIFDNFYTEFNDVLSRALNEEDVKDMIKQVLEIIRKEKQNGPLTQTVVPRILLMIAEIVLNNKTLNQVAQEEFEKLTGVTVDAE</sequence>
<dbReference type="GeneID" id="94846101"/>
<organism evidence="1 2">
    <name type="scientific">Tritrichomonas foetus</name>
    <dbReference type="NCBI Taxonomy" id="1144522"/>
    <lineage>
        <taxon>Eukaryota</taxon>
        <taxon>Metamonada</taxon>
        <taxon>Parabasalia</taxon>
        <taxon>Tritrichomonadida</taxon>
        <taxon>Tritrichomonadidae</taxon>
        <taxon>Tritrichomonas</taxon>
    </lineage>
</organism>
<evidence type="ECO:0000313" key="1">
    <source>
        <dbReference type="EMBL" id="OHS96441.1"/>
    </source>
</evidence>
<dbReference type="RefSeq" id="XP_068349578.1">
    <property type="nucleotide sequence ID" value="XM_068511397.1"/>
</dbReference>
<evidence type="ECO:0000313" key="2">
    <source>
        <dbReference type="Proteomes" id="UP000179807"/>
    </source>
</evidence>
<gene>
    <name evidence="1" type="ORF">TRFO_37388</name>
</gene>
<dbReference type="EMBL" id="MLAK01001176">
    <property type="protein sequence ID" value="OHS96441.1"/>
    <property type="molecule type" value="Genomic_DNA"/>
</dbReference>